<evidence type="ECO:0000313" key="1">
    <source>
        <dbReference type="EMBL" id="MSU07481.1"/>
    </source>
</evidence>
<gene>
    <name evidence="1" type="ORF">FYJ84_00490</name>
</gene>
<comment type="caution">
    <text evidence="1">The sequence shown here is derived from an EMBL/GenBank/DDBJ whole genome shotgun (WGS) entry which is preliminary data.</text>
</comment>
<reference evidence="1 2" key="1">
    <citation type="submission" date="2019-08" db="EMBL/GenBank/DDBJ databases">
        <title>In-depth cultivation of the pig gut microbiome towards novel bacterial diversity and tailored functional studies.</title>
        <authorList>
            <person name="Wylensek D."/>
            <person name="Hitch T.C.A."/>
            <person name="Clavel T."/>
        </authorList>
    </citation>
    <scope>NUCLEOTIDE SEQUENCE [LARGE SCALE GENOMIC DNA]</scope>
    <source>
        <strain evidence="1 2">WCA-693-APC-5D-A</strain>
    </source>
</reference>
<proteinExistence type="predicted"/>
<sequence>MKKILGIMIVLGAILLSNIVVDMPLAHAAYWCDWCNERGVCHERNTDCPYWQDGQQGQGRHQGHHRRAAHCQW</sequence>
<evidence type="ECO:0000313" key="2">
    <source>
        <dbReference type="Proteomes" id="UP000433181"/>
    </source>
</evidence>
<dbReference type="RefSeq" id="WP_154405049.1">
    <property type="nucleotide sequence ID" value="NZ_VUNR01000001.1"/>
</dbReference>
<accession>A0A6I2UE85</accession>
<protein>
    <submittedName>
        <fullName evidence="1">Uncharacterized protein</fullName>
    </submittedName>
</protein>
<keyword evidence="2" id="KW-1185">Reference proteome</keyword>
<organism evidence="1 2">
    <name type="scientific">Anaerovibrio slackiae</name>
    <dbReference type="NCBI Taxonomy" id="2652309"/>
    <lineage>
        <taxon>Bacteria</taxon>
        <taxon>Bacillati</taxon>
        <taxon>Bacillota</taxon>
        <taxon>Negativicutes</taxon>
        <taxon>Selenomonadales</taxon>
        <taxon>Selenomonadaceae</taxon>
        <taxon>Anaerovibrio</taxon>
    </lineage>
</organism>
<dbReference type="EMBL" id="VUNR01000001">
    <property type="protein sequence ID" value="MSU07481.1"/>
    <property type="molecule type" value="Genomic_DNA"/>
</dbReference>
<dbReference type="GeneID" id="96777386"/>
<name>A0A6I2UE85_9FIRM</name>
<dbReference type="AlphaFoldDB" id="A0A6I2UE85"/>
<dbReference type="Proteomes" id="UP000433181">
    <property type="component" value="Unassembled WGS sequence"/>
</dbReference>